<dbReference type="PROSITE" id="PS51473">
    <property type="entry name" value="GNK2"/>
    <property type="match status" value="2"/>
</dbReference>
<dbReference type="SUPFAM" id="SSF56112">
    <property type="entry name" value="Protein kinase-like (PK-like)"/>
    <property type="match status" value="1"/>
</dbReference>
<dbReference type="InterPro" id="IPR011009">
    <property type="entry name" value="Kinase-like_dom_sf"/>
</dbReference>
<comment type="subcellular location">
    <subcellularLocation>
        <location evidence="1">Membrane</location>
        <topology evidence="1">Single-pass membrane protein</topology>
    </subcellularLocation>
</comment>
<dbReference type="Pfam" id="PF01657">
    <property type="entry name" value="Stress-antifung"/>
    <property type="match status" value="2"/>
</dbReference>
<evidence type="ECO:0000256" key="3">
    <source>
        <dbReference type="ARBA" id="ARBA00022679"/>
    </source>
</evidence>
<keyword evidence="18" id="KW-1185">Reference proteome</keyword>
<keyword evidence="11 14" id="KW-0472">Membrane</keyword>
<keyword evidence="3" id="KW-0808">Transferase</keyword>
<dbReference type="InterPro" id="IPR008271">
    <property type="entry name" value="Ser/Thr_kinase_AS"/>
</dbReference>
<gene>
    <name evidence="17" type="ORF">C5167_015826</name>
</gene>
<feature type="domain" description="Gnk2-homologous" evidence="16">
    <location>
        <begin position="35"/>
        <end position="142"/>
    </location>
</feature>
<evidence type="ECO:0000256" key="11">
    <source>
        <dbReference type="ARBA" id="ARBA00023136"/>
    </source>
</evidence>
<keyword evidence="9 13" id="KW-0067">ATP-binding</keyword>
<feature type="domain" description="Protein kinase" evidence="15">
    <location>
        <begin position="353"/>
        <end position="657"/>
    </location>
</feature>
<feature type="domain" description="Gnk2-homologous" evidence="16">
    <location>
        <begin position="148"/>
        <end position="264"/>
    </location>
</feature>
<evidence type="ECO:0000256" key="7">
    <source>
        <dbReference type="ARBA" id="ARBA00022741"/>
    </source>
</evidence>
<dbReference type="Pfam" id="PF07714">
    <property type="entry name" value="PK_Tyr_Ser-Thr"/>
    <property type="match status" value="1"/>
</dbReference>
<feature type="binding site" evidence="13">
    <location>
        <position position="382"/>
    </location>
    <ligand>
        <name>ATP</name>
        <dbReference type="ChEBI" id="CHEBI:30616"/>
    </ligand>
</feature>
<dbReference type="InterPro" id="IPR000719">
    <property type="entry name" value="Prot_kinase_dom"/>
</dbReference>
<evidence type="ECO:0000256" key="10">
    <source>
        <dbReference type="ARBA" id="ARBA00022989"/>
    </source>
</evidence>
<evidence type="ECO:0000256" key="13">
    <source>
        <dbReference type="PROSITE-ProRule" id="PRU10141"/>
    </source>
</evidence>
<keyword evidence="4 14" id="KW-0812">Transmembrane</keyword>
<dbReference type="SMART" id="SM00220">
    <property type="entry name" value="S_TKc"/>
    <property type="match status" value="1"/>
</dbReference>
<evidence type="ECO:0000259" key="15">
    <source>
        <dbReference type="PROSITE" id="PS50011"/>
    </source>
</evidence>
<dbReference type="GO" id="GO:0006950">
    <property type="term" value="P:response to stress"/>
    <property type="evidence" value="ECO:0007669"/>
    <property type="project" value="UniProtKB-ARBA"/>
</dbReference>
<dbReference type="OMA" id="GARVICM"/>
<reference evidence="17 18" key="1">
    <citation type="journal article" date="2018" name="Science">
        <title>The opium poppy genome and morphinan production.</title>
        <authorList>
            <person name="Guo L."/>
            <person name="Winzer T."/>
            <person name="Yang X."/>
            <person name="Li Y."/>
            <person name="Ning Z."/>
            <person name="He Z."/>
            <person name="Teodor R."/>
            <person name="Lu Y."/>
            <person name="Bowser T.A."/>
            <person name="Graham I.A."/>
            <person name="Ye K."/>
        </authorList>
    </citation>
    <scope>NUCLEOTIDE SEQUENCE [LARGE SCALE GENOMIC DNA]</scope>
    <source>
        <strain evidence="18">cv. HN1</strain>
        <tissue evidence="17">Leaves</tissue>
    </source>
</reference>
<dbReference type="InterPro" id="IPR017441">
    <property type="entry name" value="Protein_kinase_ATP_BS"/>
</dbReference>
<evidence type="ECO:0000256" key="1">
    <source>
        <dbReference type="ARBA" id="ARBA00004167"/>
    </source>
</evidence>
<dbReference type="Gramene" id="RZC56966">
    <property type="protein sequence ID" value="RZC56966"/>
    <property type="gene ID" value="C5167_015826"/>
</dbReference>
<dbReference type="PANTHER" id="PTHR27002">
    <property type="entry name" value="RECEPTOR-LIKE SERINE/THREONINE-PROTEIN KINASE SD1-8"/>
    <property type="match status" value="1"/>
</dbReference>
<evidence type="ECO:0000259" key="16">
    <source>
        <dbReference type="PROSITE" id="PS51473"/>
    </source>
</evidence>
<evidence type="ECO:0000313" key="18">
    <source>
        <dbReference type="Proteomes" id="UP000316621"/>
    </source>
</evidence>
<dbReference type="GO" id="GO:0005524">
    <property type="term" value="F:ATP binding"/>
    <property type="evidence" value="ECO:0007669"/>
    <property type="project" value="UniProtKB-UniRule"/>
</dbReference>
<feature type="transmembrane region" description="Helical" evidence="14">
    <location>
        <begin position="293"/>
        <end position="317"/>
    </location>
</feature>
<protein>
    <recommendedName>
        <fullName evidence="19">Protein kinase domain-containing protein</fullName>
    </recommendedName>
</protein>
<dbReference type="GO" id="GO:0004674">
    <property type="term" value="F:protein serine/threonine kinase activity"/>
    <property type="evidence" value="ECO:0007669"/>
    <property type="project" value="UniProtKB-KW"/>
</dbReference>
<dbReference type="STRING" id="3469.A0A4Y7J924"/>
<dbReference type="Gene3D" id="3.30.430.20">
    <property type="entry name" value="Gnk2 domain, C-X8-C-X2-C motif"/>
    <property type="match status" value="2"/>
</dbReference>
<evidence type="ECO:0000256" key="14">
    <source>
        <dbReference type="SAM" id="Phobius"/>
    </source>
</evidence>
<evidence type="ECO:0000256" key="4">
    <source>
        <dbReference type="ARBA" id="ARBA00022692"/>
    </source>
</evidence>
<dbReference type="InterPro" id="IPR002902">
    <property type="entry name" value="GNK2"/>
</dbReference>
<name>A0A4Y7J924_PAPSO</name>
<evidence type="ECO:0000313" key="17">
    <source>
        <dbReference type="EMBL" id="RZC56966.1"/>
    </source>
</evidence>
<organism evidence="17 18">
    <name type="scientific">Papaver somniferum</name>
    <name type="common">Opium poppy</name>
    <dbReference type="NCBI Taxonomy" id="3469"/>
    <lineage>
        <taxon>Eukaryota</taxon>
        <taxon>Viridiplantae</taxon>
        <taxon>Streptophyta</taxon>
        <taxon>Embryophyta</taxon>
        <taxon>Tracheophyta</taxon>
        <taxon>Spermatophyta</taxon>
        <taxon>Magnoliopsida</taxon>
        <taxon>Ranunculales</taxon>
        <taxon>Papaveraceae</taxon>
        <taxon>Papaveroideae</taxon>
        <taxon>Papaver</taxon>
    </lineage>
</organism>
<evidence type="ECO:0008006" key="19">
    <source>
        <dbReference type="Google" id="ProtNLM"/>
    </source>
</evidence>
<evidence type="ECO:0000256" key="2">
    <source>
        <dbReference type="ARBA" id="ARBA00022527"/>
    </source>
</evidence>
<dbReference type="EMBL" id="CM010717">
    <property type="protein sequence ID" value="RZC56966.1"/>
    <property type="molecule type" value="Genomic_DNA"/>
</dbReference>
<keyword evidence="10 14" id="KW-1133">Transmembrane helix</keyword>
<keyword evidence="12" id="KW-0325">Glycoprotein</keyword>
<keyword evidence="5" id="KW-0732">Signal</keyword>
<dbReference type="CDD" id="cd23509">
    <property type="entry name" value="Gnk2-like"/>
    <property type="match status" value="2"/>
</dbReference>
<keyword evidence="7 13" id="KW-0547">Nucleotide-binding</keyword>
<dbReference type="PROSITE" id="PS00108">
    <property type="entry name" value="PROTEIN_KINASE_ST"/>
    <property type="match status" value="1"/>
</dbReference>
<sequence length="699" mass="77999">MKAGIQKHSMGSFFKVFVKILSLILICYGLQTNAVTVVFHNSCSGDPITSNTYQSNLNLLLSSLTNSFHKTIIRNGYYNHTVGRNPNTAYGMYQCRGDITLDECRHSVNSAAKEVLLRCPKIKQAIITYKELVVLKVSDQLFFSIMQDKPSYTLPNAKSITNPDEFNPQFDKLANKLVSEVASNGISSTSSSSTNKKLYANGSIEVTRSQNIYGLAQCTSDLSVSNCTQCLRGQIDDVRKLFRGRIGARVICMSCFFRYELYPLYLPDTAPSPSSSPMNPPLTNATRKISLKVLGIIVLPSVIAVLSIIVILLYFCIKTRKKAVKETDDIDEIQSAESLQFKFSIISAATQNFSDANKLGEGGFGTVYKGTLLDGQETAVKKLAKNSGQGEEEFKNEVVLLVKLQHKNLVRLLGFCLDGDEKLLVYEFMKHGSLDQFLFGLASLHSVIAICRTEKHLTNHLSNVHVDPIKSTHLDWGRRYKIIGGIAKGLVYLHEDSRLNIIHRDLKAGNILLGEDMVPKIADFGMARIFMENQNQVSTKRICGTFGYMAPEYAMNGKFSVKSDVFSFGVLILEILCGRKSSSFGKEDDAETILSYAWELWKEGKYHEFLDPILRESYSTNEVVRCIQIGLLCVQEDVDDRPTMAMIIHMLNNHSVTLPSPLSPSAFLLRDERRGPNIPAKEADNVSVNEVTVTELYPR</sequence>
<dbReference type="Gene3D" id="1.10.510.10">
    <property type="entry name" value="Transferase(Phosphotransferase) domain 1"/>
    <property type="match status" value="1"/>
</dbReference>
<dbReference type="InterPro" id="IPR038408">
    <property type="entry name" value="GNK2_sf"/>
</dbReference>
<dbReference type="FunFam" id="3.30.200.20:FF:000142">
    <property type="entry name" value="Cysteine-rich receptor-like protein kinase 10"/>
    <property type="match status" value="1"/>
</dbReference>
<dbReference type="AlphaFoldDB" id="A0A4Y7J924"/>
<dbReference type="PROSITE" id="PS50011">
    <property type="entry name" value="PROTEIN_KINASE_DOM"/>
    <property type="match status" value="1"/>
</dbReference>
<dbReference type="FunFam" id="1.10.510.10:FF:000129">
    <property type="entry name" value="cysteine-rich receptor-like protein kinase 10"/>
    <property type="match status" value="1"/>
</dbReference>
<dbReference type="GO" id="GO:0005886">
    <property type="term" value="C:plasma membrane"/>
    <property type="evidence" value="ECO:0007669"/>
    <property type="project" value="TreeGrafter"/>
</dbReference>
<evidence type="ECO:0000256" key="6">
    <source>
        <dbReference type="ARBA" id="ARBA00022737"/>
    </source>
</evidence>
<evidence type="ECO:0000256" key="8">
    <source>
        <dbReference type="ARBA" id="ARBA00022777"/>
    </source>
</evidence>
<proteinExistence type="predicted"/>
<evidence type="ECO:0000256" key="12">
    <source>
        <dbReference type="ARBA" id="ARBA00023180"/>
    </source>
</evidence>
<evidence type="ECO:0000256" key="9">
    <source>
        <dbReference type="ARBA" id="ARBA00022840"/>
    </source>
</evidence>
<dbReference type="PROSITE" id="PS00107">
    <property type="entry name" value="PROTEIN_KINASE_ATP"/>
    <property type="match status" value="1"/>
</dbReference>
<keyword evidence="2" id="KW-0723">Serine/threonine-protein kinase</keyword>
<dbReference type="InterPro" id="IPR001245">
    <property type="entry name" value="Ser-Thr/Tyr_kinase_cat_dom"/>
</dbReference>
<dbReference type="Proteomes" id="UP000316621">
    <property type="component" value="Chromosome 3"/>
</dbReference>
<keyword evidence="6" id="KW-0677">Repeat</keyword>
<keyword evidence="8" id="KW-0418">Kinase</keyword>
<evidence type="ECO:0000256" key="5">
    <source>
        <dbReference type="ARBA" id="ARBA00022729"/>
    </source>
</evidence>
<dbReference type="CDD" id="cd14066">
    <property type="entry name" value="STKc_IRAK"/>
    <property type="match status" value="1"/>
</dbReference>
<dbReference type="Gene3D" id="3.30.200.20">
    <property type="entry name" value="Phosphorylase Kinase, domain 1"/>
    <property type="match status" value="1"/>
</dbReference>
<dbReference type="PANTHER" id="PTHR27002:SF980">
    <property type="entry name" value="CYSTEINE-RICH RECEPTOR-LIKE PROTEIN KINASE 10 ISOFORM X1"/>
    <property type="match status" value="1"/>
</dbReference>
<accession>A0A4Y7J924</accession>